<reference evidence="2" key="1">
    <citation type="submission" date="2022-06" db="EMBL/GenBank/DDBJ databases">
        <title>Genome Sequence of Candolleomyces eurysporus.</title>
        <authorList>
            <person name="Buettner E."/>
        </authorList>
    </citation>
    <scope>NUCLEOTIDE SEQUENCE</scope>
    <source>
        <strain evidence="2">VTCC 930004</strain>
    </source>
</reference>
<evidence type="ECO:0000256" key="1">
    <source>
        <dbReference type="SAM" id="MobiDB-lite"/>
    </source>
</evidence>
<feature type="compositionally biased region" description="Acidic residues" evidence="1">
    <location>
        <begin position="175"/>
        <end position="188"/>
    </location>
</feature>
<dbReference type="AlphaFoldDB" id="A0A9W8MJR5"/>
<organism evidence="2 3">
    <name type="scientific">Candolleomyces eurysporus</name>
    <dbReference type="NCBI Taxonomy" id="2828524"/>
    <lineage>
        <taxon>Eukaryota</taxon>
        <taxon>Fungi</taxon>
        <taxon>Dikarya</taxon>
        <taxon>Basidiomycota</taxon>
        <taxon>Agaricomycotina</taxon>
        <taxon>Agaricomycetes</taxon>
        <taxon>Agaricomycetidae</taxon>
        <taxon>Agaricales</taxon>
        <taxon>Agaricineae</taxon>
        <taxon>Psathyrellaceae</taxon>
        <taxon>Candolleomyces</taxon>
    </lineage>
</organism>
<dbReference type="PANTHER" id="PTHR43591">
    <property type="entry name" value="METHYLTRANSFERASE"/>
    <property type="match status" value="1"/>
</dbReference>
<dbReference type="EMBL" id="JANBPK010000811">
    <property type="protein sequence ID" value="KAJ2931089.1"/>
    <property type="molecule type" value="Genomic_DNA"/>
</dbReference>
<name>A0A9W8MJR5_9AGAR</name>
<evidence type="ECO:0000313" key="2">
    <source>
        <dbReference type="EMBL" id="KAJ2931089.1"/>
    </source>
</evidence>
<accession>A0A9W8MJR5</accession>
<dbReference type="SUPFAM" id="SSF53335">
    <property type="entry name" value="S-adenosyl-L-methionine-dependent methyltransferases"/>
    <property type="match status" value="1"/>
</dbReference>
<feature type="non-terminal residue" evidence="2">
    <location>
        <position position="1"/>
    </location>
</feature>
<feature type="compositionally biased region" description="Acidic residues" evidence="1">
    <location>
        <begin position="146"/>
        <end position="155"/>
    </location>
</feature>
<dbReference type="Pfam" id="PF13489">
    <property type="entry name" value="Methyltransf_23"/>
    <property type="match status" value="1"/>
</dbReference>
<comment type="caution">
    <text evidence="2">The sequence shown here is derived from an EMBL/GenBank/DDBJ whole genome shotgun (WGS) entry which is preliminary data.</text>
</comment>
<feature type="compositionally biased region" description="Basic and acidic residues" evidence="1">
    <location>
        <begin position="199"/>
        <end position="215"/>
    </location>
</feature>
<keyword evidence="3" id="KW-1185">Reference proteome</keyword>
<feature type="compositionally biased region" description="Acidic residues" evidence="1">
    <location>
        <begin position="127"/>
        <end position="138"/>
    </location>
</feature>
<evidence type="ECO:0000313" key="3">
    <source>
        <dbReference type="Proteomes" id="UP001140091"/>
    </source>
</evidence>
<proteinExistence type="predicted"/>
<feature type="region of interest" description="Disordered" evidence="1">
    <location>
        <begin position="127"/>
        <end position="263"/>
    </location>
</feature>
<dbReference type="Proteomes" id="UP001140091">
    <property type="component" value="Unassembled WGS sequence"/>
</dbReference>
<gene>
    <name evidence="2" type="ORF">H1R20_g5991</name>
</gene>
<feature type="compositionally biased region" description="Low complexity" evidence="1">
    <location>
        <begin position="156"/>
        <end position="167"/>
    </location>
</feature>
<evidence type="ECO:0008006" key="4">
    <source>
        <dbReference type="Google" id="ProtNLM"/>
    </source>
</evidence>
<sequence>MRVHRVFSFATIRIQDSNFPVVMKNQYFQAAGKFKFIGGSRSSLRFGAIAPYIRLPSCQWPFCFAFTAAVVFAVTEHRASLHINPDGPRRFAVPLFLSATSLLCNPSLLSPASYSISLLPPSDMSYDDPWDFSDSDSDSTDRYEDSQEDWEEESEAQSSSEQQSSEQLYGSGTNYEDEGEEEDLEGEESQSRSSADTKTQTDDKSMDLSDVRSGSELESLVSFQRFSVDGRGRQHGGRGGGNANSMTTYSRVPTSQRSPSPEVETVVVDEDIARELIKEEYGRTVSNYSDLYFLPLDEEERDRLRKQHEMFIAVMGGKYPPPMGAVLASTVSGEKAVLDLGAGSGCWIKEVARDFPLCEAVAVDLVPLSDDDDLPPNVRTEVDDINYGLAHFHNSFDVVHVRLLVQGIRNYRELVHDITHVLRPGGLVEYFQNDFQAYDENFQRVEVDMNRIGAPWWPLWLAYMAAAGRARGIDTTVGEKTAQWLRDSGEYENVVSNLVWLPVVPGTNPIHNEFVCENMRVDLMVSTLASALF</sequence>
<protein>
    <recommendedName>
        <fullName evidence="4">S-adenosyl-L-methionine-dependent methyltransferase</fullName>
    </recommendedName>
</protein>
<dbReference type="PANTHER" id="PTHR43591:SF24">
    <property type="entry name" value="2-METHOXY-6-POLYPRENYL-1,4-BENZOQUINOL METHYLASE, MITOCHONDRIAL"/>
    <property type="match status" value="1"/>
</dbReference>
<dbReference type="Gene3D" id="3.40.50.150">
    <property type="entry name" value="Vaccinia Virus protein VP39"/>
    <property type="match status" value="1"/>
</dbReference>
<dbReference type="CDD" id="cd02440">
    <property type="entry name" value="AdoMet_MTases"/>
    <property type="match status" value="1"/>
</dbReference>
<feature type="compositionally biased region" description="Polar residues" evidence="1">
    <location>
        <begin position="243"/>
        <end position="259"/>
    </location>
</feature>
<dbReference type="GO" id="GO:0008168">
    <property type="term" value="F:methyltransferase activity"/>
    <property type="evidence" value="ECO:0007669"/>
    <property type="project" value="TreeGrafter"/>
</dbReference>
<dbReference type="OrthoDB" id="2013972at2759"/>
<dbReference type="InterPro" id="IPR029063">
    <property type="entry name" value="SAM-dependent_MTases_sf"/>
</dbReference>